<keyword evidence="1" id="KW-0677">Repeat</keyword>
<proteinExistence type="predicted"/>
<dbReference type="InterPro" id="IPR044190">
    <property type="entry name" value="THA8-like"/>
</dbReference>
<dbReference type="PANTHER" id="PTHR47594:SF5">
    <property type="entry name" value="PENTACOTRIPEPTIDE-REPEAT REGION OF PRORP DOMAIN-CONTAINING PROTEIN"/>
    <property type="match status" value="1"/>
</dbReference>
<dbReference type="Proteomes" id="UP000283530">
    <property type="component" value="Unassembled WGS sequence"/>
</dbReference>
<evidence type="ECO:0000256" key="2">
    <source>
        <dbReference type="PROSITE-ProRule" id="PRU00708"/>
    </source>
</evidence>
<dbReference type="GO" id="GO:0000373">
    <property type="term" value="P:Group II intron splicing"/>
    <property type="evidence" value="ECO:0007669"/>
    <property type="project" value="InterPro"/>
</dbReference>
<feature type="repeat" description="PPR" evidence="2">
    <location>
        <begin position="190"/>
        <end position="224"/>
    </location>
</feature>
<sequence length="272" mass="31792">MTTLSVLCSQIHLFPHRPIPHISLSTIITSRSSSSTRRRRRNHHDYQLQFHQQMERKRSVVECSLRDKGLSKKPLWRTAHDMSSEAIQASRALTLASSDPQNAEAKVEHVFQTKISRLLKSDLLSLLFHLQRSDSCDLTIKVFEYARKESWYKPEIALFYDMIYLLARNKHVEDAEHYFLQLKVEGLTPDTRIYTEMIGAYMEVGMIDKAMDMYMSMKECGCKPNELTFTLLIKNLIRFGRDELVVAVKEDVEECLDEWELFLEKLEGKNKN</sequence>
<dbReference type="GO" id="GO:0009658">
    <property type="term" value="P:chloroplast organization"/>
    <property type="evidence" value="ECO:0007669"/>
    <property type="project" value="InterPro"/>
</dbReference>
<accession>A0A443P5K1</accession>
<dbReference type="NCBIfam" id="TIGR00756">
    <property type="entry name" value="PPR"/>
    <property type="match status" value="2"/>
</dbReference>
<evidence type="ECO:0000313" key="4">
    <source>
        <dbReference type="Proteomes" id="UP000283530"/>
    </source>
</evidence>
<organism evidence="3 4">
    <name type="scientific">Cinnamomum micranthum f. kanehirae</name>
    <dbReference type="NCBI Taxonomy" id="337451"/>
    <lineage>
        <taxon>Eukaryota</taxon>
        <taxon>Viridiplantae</taxon>
        <taxon>Streptophyta</taxon>
        <taxon>Embryophyta</taxon>
        <taxon>Tracheophyta</taxon>
        <taxon>Spermatophyta</taxon>
        <taxon>Magnoliopsida</taxon>
        <taxon>Magnoliidae</taxon>
        <taxon>Laurales</taxon>
        <taxon>Lauraceae</taxon>
        <taxon>Cinnamomum</taxon>
    </lineage>
</organism>
<keyword evidence="4" id="KW-1185">Reference proteome</keyword>
<dbReference type="OrthoDB" id="1913548at2759"/>
<dbReference type="InterPro" id="IPR002885">
    <property type="entry name" value="PPR_rpt"/>
</dbReference>
<protein>
    <submittedName>
        <fullName evidence="3">Pentatricopeptide repeat-containing-like protein</fullName>
    </submittedName>
</protein>
<dbReference type="PROSITE" id="PS51375">
    <property type="entry name" value="PPR"/>
    <property type="match status" value="1"/>
</dbReference>
<dbReference type="InterPro" id="IPR011990">
    <property type="entry name" value="TPR-like_helical_dom_sf"/>
</dbReference>
<dbReference type="Gene3D" id="1.25.40.10">
    <property type="entry name" value="Tetratricopeptide repeat domain"/>
    <property type="match status" value="1"/>
</dbReference>
<dbReference type="GO" id="GO:0003723">
    <property type="term" value="F:RNA binding"/>
    <property type="evidence" value="ECO:0007669"/>
    <property type="project" value="InterPro"/>
</dbReference>
<dbReference type="PANTHER" id="PTHR47594">
    <property type="entry name" value="PPR CONTAINING PLANT-LIKE PROTEIN"/>
    <property type="match status" value="1"/>
</dbReference>
<dbReference type="AlphaFoldDB" id="A0A443P5K1"/>
<dbReference type="STRING" id="337451.A0A443P5K1"/>
<reference evidence="3 4" key="1">
    <citation type="journal article" date="2019" name="Nat. Plants">
        <title>Stout camphor tree genome fills gaps in understanding of flowering plant genome evolution.</title>
        <authorList>
            <person name="Chaw S.M."/>
            <person name="Liu Y.C."/>
            <person name="Wu Y.W."/>
            <person name="Wang H.Y."/>
            <person name="Lin C.I."/>
            <person name="Wu C.S."/>
            <person name="Ke H.M."/>
            <person name="Chang L.Y."/>
            <person name="Hsu C.Y."/>
            <person name="Yang H.T."/>
            <person name="Sudianto E."/>
            <person name="Hsu M.H."/>
            <person name="Wu K.P."/>
            <person name="Wang L.N."/>
            <person name="Leebens-Mack J.H."/>
            <person name="Tsai I.J."/>
        </authorList>
    </citation>
    <scope>NUCLEOTIDE SEQUENCE [LARGE SCALE GENOMIC DNA]</scope>
    <source>
        <strain evidence="4">cv. Chaw 1501</strain>
        <tissue evidence="3">Young leaves</tissue>
    </source>
</reference>
<dbReference type="Pfam" id="PF13041">
    <property type="entry name" value="PPR_2"/>
    <property type="match status" value="1"/>
</dbReference>
<comment type="caution">
    <text evidence="3">The sequence shown here is derived from an EMBL/GenBank/DDBJ whole genome shotgun (WGS) entry which is preliminary data.</text>
</comment>
<dbReference type="EMBL" id="QPKB01000005">
    <property type="protein sequence ID" value="RWR86049.1"/>
    <property type="molecule type" value="Genomic_DNA"/>
</dbReference>
<evidence type="ECO:0000256" key="1">
    <source>
        <dbReference type="ARBA" id="ARBA00022737"/>
    </source>
</evidence>
<name>A0A443P5K1_9MAGN</name>
<evidence type="ECO:0000313" key="3">
    <source>
        <dbReference type="EMBL" id="RWR86049.1"/>
    </source>
</evidence>
<gene>
    <name evidence="3" type="ORF">CKAN_01493100</name>
</gene>